<sequence>MKKILAIILFLLSCLPVYSLSVHTALKGGWEIPVAIFFHFIPATSLLYVVFRLFKGYPLFDRGHRSGSTNHKSSEEHDSWVDEREWHQGKEQEEPEQKEEKKLQISCSGCGAKIHISIHSTSPCEYCGTMVHA</sequence>
<reference evidence="3 4" key="1">
    <citation type="submission" date="2018-01" db="EMBL/GenBank/DDBJ databases">
        <title>Genome sequence of the PGP bacterium Paenibacillus illinoisensis E3.</title>
        <authorList>
            <person name="Rolli E."/>
            <person name="Marasco R."/>
            <person name="Bessem C."/>
            <person name="Michoud G."/>
            <person name="Gaiarsa S."/>
            <person name="Borin S."/>
            <person name="Daffonchio D."/>
        </authorList>
    </citation>
    <scope>NUCLEOTIDE SEQUENCE [LARGE SCALE GENOMIC DNA]</scope>
    <source>
        <strain evidence="3 4">E3</strain>
    </source>
</reference>
<name>A0A2W0CRQ5_9BACL</name>
<evidence type="ECO:0000256" key="1">
    <source>
        <dbReference type="SAM" id="MobiDB-lite"/>
    </source>
</evidence>
<dbReference type="EMBL" id="PRLG01000009">
    <property type="protein sequence ID" value="PYY30288.1"/>
    <property type="molecule type" value="Genomic_DNA"/>
</dbReference>
<organism evidence="3 4">
    <name type="scientific">Paenibacillus illinoisensis</name>
    <dbReference type="NCBI Taxonomy" id="59845"/>
    <lineage>
        <taxon>Bacteria</taxon>
        <taxon>Bacillati</taxon>
        <taxon>Bacillota</taxon>
        <taxon>Bacilli</taxon>
        <taxon>Bacillales</taxon>
        <taxon>Paenibacillaceae</taxon>
        <taxon>Paenibacillus</taxon>
    </lineage>
</organism>
<proteinExistence type="predicted"/>
<feature type="region of interest" description="Disordered" evidence="1">
    <location>
        <begin position="62"/>
        <end position="100"/>
    </location>
</feature>
<feature type="transmembrane region" description="Helical" evidence="2">
    <location>
        <begin position="35"/>
        <end position="54"/>
    </location>
</feature>
<keyword evidence="2" id="KW-1133">Transmembrane helix</keyword>
<evidence type="ECO:0000313" key="4">
    <source>
        <dbReference type="Proteomes" id="UP000247459"/>
    </source>
</evidence>
<evidence type="ECO:0000313" key="3">
    <source>
        <dbReference type="EMBL" id="PYY30288.1"/>
    </source>
</evidence>
<keyword evidence="2" id="KW-0472">Membrane</keyword>
<gene>
    <name evidence="3" type="ORF">PIL02S_01278</name>
</gene>
<dbReference type="RefSeq" id="WP_110756992.1">
    <property type="nucleotide sequence ID" value="NZ_PRLG01000009.1"/>
</dbReference>
<feature type="compositionally biased region" description="Basic and acidic residues" evidence="1">
    <location>
        <begin position="72"/>
        <end position="92"/>
    </location>
</feature>
<keyword evidence="2" id="KW-0812">Transmembrane</keyword>
<accession>A0A2W0CRQ5</accession>
<evidence type="ECO:0000256" key="2">
    <source>
        <dbReference type="SAM" id="Phobius"/>
    </source>
</evidence>
<protein>
    <submittedName>
        <fullName evidence="3">Uncharacterized protein</fullName>
    </submittedName>
</protein>
<dbReference type="Proteomes" id="UP000247459">
    <property type="component" value="Unassembled WGS sequence"/>
</dbReference>
<dbReference type="AlphaFoldDB" id="A0A2W0CRQ5"/>
<comment type="caution">
    <text evidence="3">The sequence shown here is derived from an EMBL/GenBank/DDBJ whole genome shotgun (WGS) entry which is preliminary data.</text>
</comment>